<protein>
    <submittedName>
        <fullName evidence="2">Uncharacterized protein</fullName>
    </submittedName>
</protein>
<keyword evidence="3" id="KW-1185">Reference proteome</keyword>
<sequence>MFWLFFGICAVAFTAGAVLSWLPLRATIRDLRAELRSRPVVEIDEDDYDDEPDDYDEDEILDAEIDEEDEDDLPAPRPAPAGVSVKEVPALPARAPRALEMPGNNETTQVIPRQVRANSRTRVFHTPDSPYFDRMRGDVEFSSIAEAEEAGYTRWRPKATTPTRPVL</sequence>
<proteinExistence type="predicted"/>
<feature type="region of interest" description="Disordered" evidence="1">
    <location>
        <begin position="42"/>
        <end position="88"/>
    </location>
</feature>
<dbReference type="AlphaFoldDB" id="A0A290Z367"/>
<organism evidence="2 3">
    <name type="scientific">Actinosynnema pretiosum</name>
    <dbReference type="NCBI Taxonomy" id="42197"/>
    <lineage>
        <taxon>Bacteria</taxon>
        <taxon>Bacillati</taxon>
        <taxon>Actinomycetota</taxon>
        <taxon>Actinomycetes</taxon>
        <taxon>Pseudonocardiales</taxon>
        <taxon>Pseudonocardiaceae</taxon>
        <taxon>Actinosynnema</taxon>
    </lineage>
</organism>
<evidence type="ECO:0000313" key="2">
    <source>
        <dbReference type="EMBL" id="ATE53425.1"/>
    </source>
</evidence>
<evidence type="ECO:0000313" key="3">
    <source>
        <dbReference type="Proteomes" id="UP000218505"/>
    </source>
</evidence>
<reference evidence="2" key="1">
    <citation type="submission" date="2017-09" db="EMBL/GenBank/DDBJ databases">
        <title>Complete Genome Sequence of ansamitocin-producing Bacterium Actinosynnema pretiosum X47.</title>
        <authorList>
            <person name="Cao G."/>
            <person name="Zong G."/>
            <person name="Zhong C."/>
            <person name="Fu J."/>
        </authorList>
    </citation>
    <scope>NUCLEOTIDE SEQUENCE [LARGE SCALE GENOMIC DNA]</scope>
    <source>
        <strain evidence="2">X47</strain>
    </source>
</reference>
<dbReference type="Proteomes" id="UP000218505">
    <property type="component" value="Chromosome"/>
</dbReference>
<dbReference type="KEGG" id="apre:CNX65_09065"/>
<accession>A0A290Z367</accession>
<gene>
    <name evidence="2" type="ORF">CNX65_09065</name>
</gene>
<dbReference type="EMBL" id="CP023445">
    <property type="protein sequence ID" value="ATE53425.1"/>
    <property type="molecule type" value="Genomic_DNA"/>
</dbReference>
<name>A0A290Z367_9PSEU</name>
<feature type="compositionally biased region" description="Acidic residues" evidence="1">
    <location>
        <begin position="42"/>
        <end position="73"/>
    </location>
</feature>
<evidence type="ECO:0000256" key="1">
    <source>
        <dbReference type="SAM" id="MobiDB-lite"/>
    </source>
</evidence>
<dbReference type="RefSeq" id="WP_096492369.1">
    <property type="nucleotide sequence ID" value="NZ_CP023445.1"/>
</dbReference>